<dbReference type="KEGG" id="dfs:HGD76_05760"/>
<dbReference type="RefSeq" id="WP_168695226.1">
    <property type="nucleotide sequence ID" value="NZ_CP051206.1"/>
</dbReference>
<dbReference type="Proteomes" id="UP000502433">
    <property type="component" value="Chromosome"/>
</dbReference>
<dbReference type="Pfam" id="PF12770">
    <property type="entry name" value="CHAT"/>
    <property type="match status" value="1"/>
</dbReference>
<accession>A0A6H2BW39</accession>
<dbReference type="InterPro" id="IPR024983">
    <property type="entry name" value="CHAT_dom"/>
</dbReference>
<name>A0A6H2BW39_DOLFA</name>
<gene>
    <name evidence="2" type="ORF">HGD76_05760</name>
</gene>
<reference evidence="2 3" key="2">
    <citation type="submission" date="2020-04" db="EMBL/GenBank/DDBJ databases">
        <authorList>
            <person name="Fomenkov A."/>
            <person name="Anton B.P."/>
            <person name="Roberts R.J."/>
        </authorList>
    </citation>
    <scope>NUCLEOTIDE SEQUENCE [LARGE SCALE GENOMIC DNA]</scope>
    <source>
        <strain evidence="2 3">CCAP 1403/13f</strain>
    </source>
</reference>
<organism evidence="2 3">
    <name type="scientific">Dolichospermum flos-aquae CCAP 1403/13F</name>
    <dbReference type="NCBI Taxonomy" id="315271"/>
    <lineage>
        <taxon>Bacteria</taxon>
        <taxon>Bacillati</taxon>
        <taxon>Cyanobacteriota</taxon>
        <taxon>Cyanophyceae</taxon>
        <taxon>Nostocales</taxon>
        <taxon>Aphanizomenonaceae</taxon>
        <taxon>Dolichospermum</taxon>
    </lineage>
</organism>
<sequence>MKENLIQWIKKQGISHISNILNQGESSDTILQKQNVEAEPKEVLHDKNNYIKGDTFLVEITQKFPDNIAKLEINLYSEKNINIRFYHSSFEPGGKEIIIPQIPEVSFNRTMLNATTNDFKKKSLEFIGTMRKFSEKNGKAHSLVLSLSKLQKQLSYLIINDRTNLEIPWEMLKLESNDYLGAAIVTARWQDIINKNDSNNDELMNFEVKKNNCCGEIVAYLNTKELENVKKEEDVIIKYKNKLHKNINDFLTDLDSRQEQVSLIFIASHGFYGKDDKETSFGQDDNDEQKISLMQLRSYDLKFLTKFSTIVFMNACHSGRLYLDSDNITNPNYETGKSYLSGFPIFFLEKGAKGVVGTLDSIDDEYAFQVSNYFFQEYQDNPSLSVATILRNIRKNVVKKYIDNKHENAPLFLHTFMYIYYGNPMTTLEIIPHEDN</sequence>
<dbReference type="AlphaFoldDB" id="A0A6H2BW39"/>
<evidence type="ECO:0000259" key="1">
    <source>
        <dbReference type="Pfam" id="PF12770"/>
    </source>
</evidence>
<protein>
    <submittedName>
        <fullName evidence="2">CHAT domain-containing protein</fullName>
    </submittedName>
</protein>
<evidence type="ECO:0000313" key="3">
    <source>
        <dbReference type="Proteomes" id="UP000502433"/>
    </source>
</evidence>
<evidence type="ECO:0000313" key="2">
    <source>
        <dbReference type="EMBL" id="QJB43795.1"/>
    </source>
</evidence>
<feature type="domain" description="CHAT" evidence="1">
    <location>
        <begin position="252"/>
        <end position="402"/>
    </location>
</feature>
<proteinExistence type="predicted"/>
<dbReference type="EMBL" id="CP051206">
    <property type="protein sequence ID" value="QJB43795.1"/>
    <property type="molecule type" value="Genomic_DNA"/>
</dbReference>
<reference evidence="2 3" key="1">
    <citation type="submission" date="2020-04" db="EMBL/GenBank/DDBJ databases">
        <title>Genome-Wide Identification of 5-Methylcytosine Sites in Bacterial Genomes By High-Throughput Sequencing of MspJI Restriction Fragments.</title>
        <authorList>
            <person name="Wu V."/>
        </authorList>
    </citation>
    <scope>NUCLEOTIDE SEQUENCE [LARGE SCALE GENOMIC DNA]</scope>
    <source>
        <strain evidence="2 3">CCAP 1403/13f</strain>
    </source>
</reference>